<comment type="caution">
    <text evidence="1">The sequence shown here is derived from an EMBL/GenBank/DDBJ whole genome shotgun (WGS) entry which is preliminary data.</text>
</comment>
<proteinExistence type="predicted"/>
<sequence length="99" mass="11174">MDVQVMSVEQFCHNSITTLDDHVDLMLAELTLPDTQVAILNRAKTKLECANRLIERHMYPQSLTLEVSAVFDLAEVVDFLGLHEVADKVRATYTEIGEL</sequence>
<evidence type="ECO:0000313" key="1">
    <source>
        <dbReference type="EMBL" id="KKM25863.1"/>
    </source>
</evidence>
<name>A0A0F9KUR7_9ZZZZ</name>
<dbReference type="EMBL" id="LAZR01012625">
    <property type="protein sequence ID" value="KKM25863.1"/>
    <property type="molecule type" value="Genomic_DNA"/>
</dbReference>
<gene>
    <name evidence="1" type="ORF">LCGC14_1590720</name>
</gene>
<dbReference type="AlphaFoldDB" id="A0A0F9KUR7"/>
<protein>
    <submittedName>
        <fullName evidence="1">Uncharacterized protein</fullName>
    </submittedName>
</protein>
<reference evidence="1" key="1">
    <citation type="journal article" date="2015" name="Nature">
        <title>Complex archaea that bridge the gap between prokaryotes and eukaryotes.</title>
        <authorList>
            <person name="Spang A."/>
            <person name="Saw J.H."/>
            <person name="Jorgensen S.L."/>
            <person name="Zaremba-Niedzwiedzka K."/>
            <person name="Martijn J."/>
            <person name="Lind A.E."/>
            <person name="van Eijk R."/>
            <person name="Schleper C."/>
            <person name="Guy L."/>
            <person name="Ettema T.J."/>
        </authorList>
    </citation>
    <scope>NUCLEOTIDE SEQUENCE</scope>
</reference>
<accession>A0A0F9KUR7</accession>
<organism evidence="1">
    <name type="scientific">marine sediment metagenome</name>
    <dbReference type="NCBI Taxonomy" id="412755"/>
    <lineage>
        <taxon>unclassified sequences</taxon>
        <taxon>metagenomes</taxon>
        <taxon>ecological metagenomes</taxon>
    </lineage>
</organism>